<sequence length="416" mass="44554">MTDAAEASLLEAVAQSMPRGASVGVAVSGGGDSMALLDLVSRSAGSRGWGVRAATVDHGLRPEAADEARMVAQHCADLGIPHETLVWRDPPSEGNLQDRARRARRRLLTAWARREGIGHVALGHTEDDLAETFLMRLSREAGLDGLSAMRADWQEEDVCWHRPLLAASREALRDYLRVRALHWVEDPSNDDPAFARVRARSILGHLQPLGLTGATLASVARNLGDARAALARHAAEAAERIARVEGGDVVFGADALRALPAETRRRLLIAALRWVSGAEYPPREAALDALWAAVGDHRDHTLSGCLVLAGGDVVRVTREAAASRGVEGPTDACWDGRWRLDGPHAPDLRIAALGEEGLRHCPDWRESGVPRASLRASPAVWRGADLVAAPLAGLSAGWSAQLAGGRDHFASYLLSH</sequence>
<keyword evidence="4 6" id="KW-0067">ATP-binding</keyword>
<comment type="catalytic activity">
    <reaction evidence="5 6">
        <text>cytidine(34) in tRNA(Ile2) + L-lysine + ATP = lysidine(34) in tRNA(Ile2) + AMP + diphosphate + H(+)</text>
        <dbReference type="Rhea" id="RHEA:43744"/>
        <dbReference type="Rhea" id="RHEA-COMP:10625"/>
        <dbReference type="Rhea" id="RHEA-COMP:10670"/>
        <dbReference type="ChEBI" id="CHEBI:15378"/>
        <dbReference type="ChEBI" id="CHEBI:30616"/>
        <dbReference type="ChEBI" id="CHEBI:32551"/>
        <dbReference type="ChEBI" id="CHEBI:33019"/>
        <dbReference type="ChEBI" id="CHEBI:82748"/>
        <dbReference type="ChEBI" id="CHEBI:83665"/>
        <dbReference type="ChEBI" id="CHEBI:456215"/>
        <dbReference type="EC" id="6.3.4.19"/>
    </reaction>
</comment>
<feature type="binding site" evidence="6">
    <location>
        <begin position="28"/>
        <end position="33"/>
    </location>
    <ligand>
        <name>ATP</name>
        <dbReference type="ChEBI" id="CHEBI:30616"/>
    </ligand>
</feature>
<dbReference type="GO" id="GO:0006400">
    <property type="term" value="P:tRNA modification"/>
    <property type="evidence" value="ECO:0007669"/>
    <property type="project" value="UniProtKB-UniRule"/>
</dbReference>
<comment type="similarity">
    <text evidence="6">Belongs to the tRNA(Ile)-lysidine synthase family.</text>
</comment>
<evidence type="ECO:0000256" key="6">
    <source>
        <dbReference type="HAMAP-Rule" id="MF_01161"/>
    </source>
</evidence>
<evidence type="ECO:0000256" key="3">
    <source>
        <dbReference type="ARBA" id="ARBA00022741"/>
    </source>
</evidence>
<dbReference type="STRING" id="641238.SAMN04490244_10630"/>
<feature type="domain" description="tRNA(Ile)-lysidine/2-thiocytidine synthase N-terminal" evidence="7">
    <location>
        <begin position="23"/>
        <end position="200"/>
    </location>
</feature>
<keyword evidence="9" id="KW-1185">Reference proteome</keyword>
<protein>
    <recommendedName>
        <fullName evidence="6">tRNA(Ile)-lysidine synthase</fullName>
        <ecNumber evidence="6">6.3.4.19</ecNumber>
    </recommendedName>
    <alternativeName>
        <fullName evidence="6">tRNA(Ile)-2-lysyl-cytidine synthase</fullName>
    </alternativeName>
    <alternativeName>
        <fullName evidence="6">tRNA(Ile)-lysidine synthetase</fullName>
    </alternativeName>
</protein>
<dbReference type="SUPFAM" id="SSF52402">
    <property type="entry name" value="Adenine nucleotide alpha hydrolases-like"/>
    <property type="match status" value="1"/>
</dbReference>
<evidence type="ECO:0000256" key="1">
    <source>
        <dbReference type="ARBA" id="ARBA00022598"/>
    </source>
</evidence>
<dbReference type="HAMAP" id="MF_01161">
    <property type="entry name" value="tRNA_Ile_lys_synt"/>
    <property type="match status" value="1"/>
</dbReference>
<dbReference type="InterPro" id="IPR014729">
    <property type="entry name" value="Rossmann-like_a/b/a_fold"/>
</dbReference>
<dbReference type="EC" id="6.3.4.19" evidence="6"/>
<dbReference type="PANTHER" id="PTHR43033:SF1">
    <property type="entry name" value="TRNA(ILE)-LYSIDINE SYNTHASE-RELATED"/>
    <property type="match status" value="1"/>
</dbReference>
<keyword evidence="3 6" id="KW-0547">Nucleotide-binding</keyword>
<dbReference type="Pfam" id="PF01171">
    <property type="entry name" value="ATP_bind_3"/>
    <property type="match status" value="1"/>
</dbReference>
<reference evidence="8 9" key="1">
    <citation type="submission" date="2016-10" db="EMBL/GenBank/DDBJ databases">
        <authorList>
            <person name="de Groot N.N."/>
        </authorList>
    </citation>
    <scope>NUCLEOTIDE SEQUENCE [LARGE SCALE GENOMIC DNA]</scope>
    <source>
        <strain evidence="8 9">DSM 23042</strain>
    </source>
</reference>
<dbReference type="InterPro" id="IPR012094">
    <property type="entry name" value="tRNA_Ile_lys_synt"/>
</dbReference>
<evidence type="ECO:0000256" key="4">
    <source>
        <dbReference type="ARBA" id="ARBA00022840"/>
    </source>
</evidence>
<dbReference type="GO" id="GO:0005737">
    <property type="term" value="C:cytoplasm"/>
    <property type="evidence" value="ECO:0007669"/>
    <property type="project" value="UniProtKB-SubCell"/>
</dbReference>
<dbReference type="GO" id="GO:0032267">
    <property type="term" value="F:tRNA(Ile)-lysidine synthase activity"/>
    <property type="evidence" value="ECO:0007669"/>
    <property type="project" value="UniProtKB-EC"/>
</dbReference>
<dbReference type="AlphaFoldDB" id="A0A1H9UVG2"/>
<dbReference type="Proteomes" id="UP000198885">
    <property type="component" value="Unassembled WGS sequence"/>
</dbReference>
<dbReference type="Gene3D" id="3.40.50.620">
    <property type="entry name" value="HUPs"/>
    <property type="match status" value="1"/>
</dbReference>
<accession>A0A1H9UVG2</accession>
<evidence type="ECO:0000256" key="2">
    <source>
        <dbReference type="ARBA" id="ARBA00022694"/>
    </source>
</evidence>
<dbReference type="GO" id="GO:0005524">
    <property type="term" value="F:ATP binding"/>
    <property type="evidence" value="ECO:0007669"/>
    <property type="project" value="UniProtKB-UniRule"/>
</dbReference>
<keyword evidence="6" id="KW-0963">Cytoplasm</keyword>
<keyword evidence="1 6" id="KW-0436">Ligase</keyword>
<comment type="subcellular location">
    <subcellularLocation>
        <location evidence="6">Cytoplasm</location>
    </subcellularLocation>
</comment>
<dbReference type="RefSeq" id="WP_235859848.1">
    <property type="nucleotide sequence ID" value="NZ_FOGU01000006.1"/>
</dbReference>
<dbReference type="InterPro" id="IPR012795">
    <property type="entry name" value="tRNA_Ile_lys_synt_N"/>
</dbReference>
<comment type="function">
    <text evidence="6">Ligates lysine onto the cytidine present at position 34 of the AUA codon-specific tRNA(Ile) that contains the anticodon CAU, in an ATP-dependent manner. Cytidine is converted to lysidine, thus changing the amino acid specificity of the tRNA from methionine to isoleucine.</text>
</comment>
<dbReference type="EMBL" id="FOGU01000006">
    <property type="protein sequence ID" value="SES13455.1"/>
    <property type="molecule type" value="Genomic_DNA"/>
</dbReference>
<comment type="domain">
    <text evidence="6">The N-terminal region contains the highly conserved SGGXDS motif, predicted to be a P-loop motif involved in ATP binding.</text>
</comment>
<evidence type="ECO:0000256" key="5">
    <source>
        <dbReference type="ARBA" id="ARBA00048539"/>
    </source>
</evidence>
<dbReference type="InterPro" id="IPR011063">
    <property type="entry name" value="TilS/TtcA_N"/>
</dbReference>
<organism evidence="8 9">
    <name type="scientific">Tranquillimonas rosea</name>
    <dbReference type="NCBI Taxonomy" id="641238"/>
    <lineage>
        <taxon>Bacteria</taxon>
        <taxon>Pseudomonadati</taxon>
        <taxon>Pseudomonadota</taxon>
        <taxon>Alphaproteobacteria</taxon>
        <taxon>Rhodobacterales</taxon>
        <taxon>Roseobacteraceae</taxon>
        <taxon>Tranquillimonas</taxon>
    </lineage>
</organism>
<dbReference type="PANTHER" id="PTHR43033">
    <property type="entry name" value="TRNA(ILE)-LYSIDINE SYNTHASE-RELATED"/>
    <property type="match status" value="1"/>
</dbReference>
<name>A0A1H9UVG2_9RHOB</name>
<evidence type="ECO:0000259" key="7">
    <source>
        <dbReference type="Pfam" id="PF01171"/>
    </source>
</evidence>
<keyword evidence="2 6" id="KW-0819">tRNA processing</keyword>
<evidence type="ECO:0000313" key="9">
    <source>
        <dbReference type="Proteomes" id="UP000198885"/>
    </source>
</evidence>
<proteinExistence type="inferred from homology"/>
<gene>
    <name evidence="6" type="primary">tilS</name>
    <name evidence="8" type="ORF">SAMN04490244_10630</name>
</gene>
<dbReference type="NCBIfam" id="TIGR02432">
    <property type="entry name" value="lysidine_TilS_N"/>
    <property type="match status" value="1"/>
</dbReference>
<evidence type="ECO:0000313" key="8">
    <source>
        <dbReference type="EMBL" id="SES13455.1"/>
    </source>
</evidence>
<dbReference type="CDD" id="cd01992">
    <property type="entry name" value="TilS_N"/>
    <property type="match status" value="1"/>
</dbReference>